<dbReference type="Pfam" id="PF04230">
    <property type="entry name" value="PS_pyruv_trans"/>
    <property type="match status" value="1"/>
</dbReference>
<dbReference type="RefSeq" id="WP_344051357.1">
    <property type="nucleotide sequence ID" value="NZ_BAAAPK010000001.1"/>
</dbReference>
<keyword evidence="3" id="KW-1185">Reference proteome</keyword>
<name>A0ABN2G2G4_9MICO</name>
<gene>
    <name evidence="2" type="ORF">GCM10009807_05460</name>
</gene>
<dbReference type="Proteomes" id="UP001500596">
    <property type="component" value="Unassembled WGS sequence"/>
</dbReference>
<protein>
    <submittedName>
        <fullName evidence="2">Polysaccharide pyruvyl transferase family protein</fullName>
    </submittedName>
</protein>
<evidence type="ECO:0000313" key="2">
    <source>
        <dbReference type="EMBL" id="GAA1664199.1"/>
    </source>
</evidence>
<sequence length="299" mass="32125">MTYTSPLRRRARAGRRLAAGVCSPAVWRSGVVVPAYWWDGHPNFGDALTPWLLPKYGILPVHRMAARARMSAVGSVIQFLPTDFAGAIWGSGLIRDEERPLPSARVLAVRGPLTRDRIGAAASTALGDPGILVSRHVRRPAVRWDVGLVPHGHHRSHSAFLALAATVGLRVRVIDVHQEAATAVRQIAACATVVTTSLHGLVTADAFGIPAVWTSLEPPLEGGDFKFHDYEGALPRTPSRRVTFGAQDLLRDLRERARAADPGDVRTMGDGLVAALAGLEDAIGPLPRLPRGLSGVFRD</sequence>
<dbReference type="EMBL" id="BAAAPK010000001">
    <property type="protein sequence ID" value="GAA1664199.1"/>
    <property type="molecule type" value="Genomic_DNA"/>
</dbReference>
<keyword evidence="2" id="KW-0808">Transferase</keyword>
<accession>A0ABN2G2G4</accession>
<organism evidence="2 3">
    <name type="scientific">Microbacterium lacus</name>
    <dbReference type="NCBI Taxonomy" id="415217"/>
    <lineage>
        <taxon>Bacteria</taxon>
        <taxon>Bacillati</taxon>
        <taxon>Actinomycetota</taxon>
        <taxon>Actinomycetes</taxon>
        <taxon>Micrococcales</taxon>
        <taxon>Microbacteriaceae</taxon>
        <taxon>Microbacterium</taxon>
    </lineage>
</organism>
<evidence type="ECO:0000259" key="1">
    <source>
        <dbReference type="Pfam" id="PF04230"/>
    </source>
</evidence>
<dbReference type="InterPro" id="IPR007345">
    <property type="entry name" value="Polysacch_pyruvyl_Trfase"/>
</dbReference>
<comment type="caution">
    <text evidence="2">The sequence shown here is derived from an EMBL/GenBank/DDBJ whole genome shotgun (WGS) entry which is preliminary data.</text>
</comment>
<feature type="domain" description="Polysaccharide pyruvyl transferase" evidence="1">
    <location>
        <begin position="168"/>
        <end position="214"/>
    </location>
</feature>
<reference evidence="2 3" key="1">
    <citation type="journal article" date="2019" name="Int. J. Syst. Evol. Microbiol.">
        <title>The Global Catalogue of Microorganisms (GCM) 10K type strain sequencing project: providing services to taxonomists for standard genome sequencing and annotation.</title>
        <authorList>
            <consortium name="The Broad Institute Genomics Platform"/>
            <consortium name="The Broad Institute Genome Sequencing Center for Infectious Disease"/>
            <person name="Wu L."/>
            <person name="Ma J."/>
        </authorList>
    </citation>
    <scope>NUCLEOTIDE SEQUENCE [LARGE SCALE GENOMIC DNA]</scope>
    <source>
        <strain evidence="2 3">JCM 15575</strain>
    </source>
</reference>
<proteinExistence type="predicted"/>
<dbReference type="GO" id="GO:0016740">
    <property type="term" value="F:transferase activity"/>
    <property type="evidence" value="ECO:0007669"/>
    <property type="project" value="UniProtKB-KW"/>
</dbReference>
<evidence type="ECO:0000313" key="3">
    <source>
        <dbReference type="Proteomes" id="UP001500596"/>
    </source>
</evidence>